<dbReference type="NCBIfam" id="TIGR03350">
    <property type="entry name" value="type_VI_ompA"/>
    <property type="match status" value="1"/>
</dbReference>
<dbReference type="InterPro" id="IPR038522">
    <property type="entry name" value="T4/T6SS_DotU_sf"/>
</dbReference>
<gene>
    <name evidence="4" type="primary">tssL</name>
    <name evidence="4" type="ORF">soil367_01455</name>
</gene>
<dbReference type="NCBIfam" id="TIGR03349">
    <property type="entry name" value="IV_VI_DotU"/>
    <property type="match status" value="1"/>
</dbReference>
<dbReference type="CDD" id="cd07185">
    <property type="entry name" value="OmpA_C-like"/>
    <property type="match status" value="1"/>
</dbReference>
<dbReference type="Pfam" id="PF09850">
    <property type="entry name" value="DotU"/>
    <property type="match status" value="1"/>
</dbReference>
<dbReference type="PANTHER" id="PTHR38033:SF1">
    <property type="entry name" value="DOTU FAMILY TYPE IV_VI SECRETION SYSTEM PROTEIN"/>
    <property type="match status" value="1"/>
</dbReference>
<name>A0A4P7XD61_9ALTE</name>
<evidence type="ECO:0000259" key="3">
    <source>
        <dbReference type="PROSITE" id="PS51123"/>
    </source>
</evidence>
<evidence type="ECO:0000313" key="4">
    <source>
        <dbReference type="EMBL" id="QCF24726.1"/>
    </source>
</evidence>
<dbReference type="Proteomes" id="UP000298049">
    <property type="component" value="Chromosome"/>
</dbReference>
<organism evidence="4 5">
    <name type="scientific">Hydrocarboniclastica marina</name>
    <dbReference type="NCBI Taxonomy" id="2259620"/>
    <lineage>
        <taxon>Bacteria</taxon>
        <taxon>Pseudomonadati</taxon>
        <taxon>Pseudomonadota</taxon>
        <taxon>Gammaproteobacteria</taxon>
        <taxon>Alteromonadales</taxon>
        <taxon>Alteromonadaceae</taxon>
        <taxon>Hydrocarboniclastica</taxon>
    </lineage>
</organism>
<dbReference type="SUPFAM" id="SSF103088">
    <property type="entry name" value="OmpA-like"/>
    <property type="match status" value="1"/>
</dbReference>
<dbReference type="InterPro" id="IPR006665">
    <property type="entry name" value="OmpA-like"/>
</dbReference>
<dbReference type="InterPro" id="IPR036737">
    <property type="entry name" value="OmpA-like_sf"/>
</dbReference>
<dbReference type="Gene3D" id="1.25.40.590">
    <property type="entry name" value="Type IV / VI secretion system, DotU"/>
    <property type="match status" value="1"/>
</dbReference>
<feature type="compositionally biased region" description="Basic and acidic residues" evidence="2">
    <location>
        <begin position="26"/>
        <end position="40"/>
    </location>
</feature>
<evidence type="ECO:0000256" key="1">
    <source>
        <dbReference type="PROSITE-ProRule" id="PRU00473"/>
    </source>
</evidence>
<dbReference type="InterPro" id="IPR017733">
    <property type="entry name" value="OmpA-like_dom_proteobacteria"/>
</dbReference>
<dbReference type="PROSITE" id="PS51123">
    <property type="entry name" value="OMPA_2"/>
    <property type="match status" value="1"/>
</dbReference>
<dbReference type="InterPro" id="IPR017732">
    <property type="entry name" value="T4/T6SS_DotU"/>
</dbReference>
<dbReference type="RefSeq" id="WP_136546217.1">
    <property type="nucleotide sequence ID" value="NZ_CP031093.1"/>
</dbReference>
<feature type="domain" description="OmpA-like" evidence="3">
    <location>
        <begin position="307"/>
        <end position="427"/>
    </location>
</feature>
<dbReference type="GO" id="GO:0016020">
    <property type="term" value="C:membrane"/>
    <property type="evidence" value="ECO:0007669"/>
    <property type="project" value="UniProtKB-UniRule"/>
</dbReference>
<keyword evidence="1" id="KW-0472">Membrane</keyword>
<dbReference type="Pfam" id="PF00691">
    <property type="entry name" value="OmpA"/>
    <property type="match status" value="1"/>
</dbReference>
<dbReference type="PANTHER" id="PTHR38033">
    <property type="entry name" value="MEMBRANE PROTEIN-RELATED"/>
    <property type="match status" value="1"/>
</dbReference>
<evidence type="ECO:0000313" key="5">
    <source>
        <dbReference type="Proteomes" id="UP000298049"/>
    </source>
</evidence>
<dbReference type="Gene3D" id="3.30.1330.60">
    <property type="entry name" value="OmpA-like domain"/>
    <property type="match status" value="1"/>
</dbReference>
<dbReference type="AlphaFoldDB" id="A0A4P7XD61"/>
<reference evidence="4 5" key="1">
    <citation type="submission" date="2018-07" db="EMBL/GenBank/DDBJ databases">
        <title>Marsedoiliclastica nanhaica gen. nov. sp. nov., a novel marine hydrocarbonoclastic bacterium isolated from an in-situ enriched hydrocarbon-degrading consortium in deep-sea sediment.</title>
        <authorList>
            <person name="Dong C."/>
            <person name="Ma T."/>
            <person name="Liu R."/>
            <person name="Shao Z."/>
        </authorList>
    </citation>
    <scope>NUCLEOTIDE SEQUENCE [LARGE SCALE GENOMIC DNA]</scope>
    <source>
        <strain evidence="5">soil36-7</strain>
    </source>
</reference>
<dbReference type="OrthoDB" id="345640at2"/>
<sequence>MSESTVIKPRPGARQPLPRPEPGTHSGDKTELESKRPRPAHERFRIPATHLGPVCDHASKLLSLAGRLADTREVDDVANLKRQCTALVREYQQALRSDGLLPATVDTASYCTCALLDELVLNSEWGQSGHWAASSLLSEFHSQTWAGTHFFELVDAARRQADVEMLTLQYLCLSLGFKGKYRIENGGAEYLDILQESLYQQICASQSRLTTPFDRDWQQRVAPGRSLAQGVPLWAGAAVCSVVMLLAFLGLSHNLSSASLPILEELAHVGLPSAAEADGGSMADTRYLQQILQTEVERGLVELKVAGERVELLMGSEALFSSGAADLREDIMPVLAKISRVLESTAGSIQVIGHTDDQPIATSRYPSNWHLSLARATAVADLLAATADLNGRLWPEGRGAAEPRYANDSDENRARNRRVEITLVPGTLGKL</sequence>
<dbReference type="KEGG" id="hmi:soil367_01455"/>
<accession>A0A4P7XD61</accession>
<proteinExistence type="predicted"/>
<dbReference type="EMBL" id="CP031093">
    <property type="protein sequence ID" value="QCF24726.1"/>
    <property type="molecule type" value="Genomic_DNA"/>
</dbReference>
<protein>
    <submittedName>
        <fullName evidence="4">Type VI secretion system protein TssL</fullName>
    </submittedName>
</protein>
<evidence type="ECO:0000256" key="2">
    <source>
        <dbReference type="SAM" id="MobiDB-lite"/>
    </source>
</evidence>
<feature type="region of interest" description="Disordered" evidence="2">
    <location>
        <begin position="1"/>
        <end position="40"/>
    </location>
</feature>
<dbReference type="NCBIfam" id="NF038228">
    <property type="entry name" value="IcmH_DotU_IVB"/>
    <property type="match status" value="1"/>
</dbReference>
<keyword evidence="5" id="KW-1185">Reference proteome</keyword>